<feature type="region of interest" description="Disordered" evidence="12">
    <location>
        <begin position="31"/>
        <end position="50"/>
    </location>
</feature>
<evidence type="ECO:0000256" key="11">
    <source>
        <dbReference type="ARBA" id="ARBA00080235"/>
    </source>
</evidence>
<dbReference type="PROSITE" id="PS50056">
    <property type="entry name" value="TYR_PHOSPHATASE_2"/>
    <property type="match status" value="1"/>
</dbReference>
<dbReference type="AlphaFoldDB" id="H9G5M6"/>
<evidence type="ECO:0000259" key="14">
    <source>
        <dbReference type="PROSITE" id="PS50056"/>
    </source>
</evidence>
<evidence type="ECO:0000256" key="5">
    <source>
        <dbReference type="ARBA" id="ARBA00022912"/>
    </source>
</evidence>
<evidence type="ECO:0000256" key="9">
    <source>
        <dbReference type="ARBA" id="ARBA00068666"/>
    </source>
</evidence>
<dbReference type="InterPro" id="IPR020422">
    <property type="entry name" value="TYR_PHOSPHATASE_DUAL_dom"/>
</dbReference>
<accession>H9G5M6</accession>
<dbReference type="InParanoid" id="H9G5M6"/>
<feature type="compositionally biased region" description="Polar residues" evidence="12">
    <location>
        <begin position="345"/>
        <end position="355"/>
    </location>
</feature>
<dbReference type="PROSITE" id="PS00383">
    <property type="entry name" value="TYR_PHOSPHATASE_1"/>
    <property type="match status" value="1"/>
</dbReference>
<dbReference type="GO" id="GO:0004651">
    <property type="term" value="F:polynucleotide 5'-phosphatase activity"/>
    <property type="evidence" value="ECO:0000318"/>
    <property type="project" value="GO_Central"/>
</dbReference>
<dbReference type="HOGENOM" id="CLU_057587_4_1_1"/>
<dbReference type="GO" id="GO:0003723">
    <property type="term" value="F:RNA binding"/>
    <property type="evidence" value="ECO:0007669"/>
    <property type="project" value="UniProtKB-KW"/>
</dbReference>
<evidence type="ECO:0000256" key="1">
    <source>
        <dbReference type="ARBA" id="ARBA00004123"/>
    </source>
</evidence>
<keyword evidence="3" id="KW-0378">Hydrolase</keyword>
<dbReference type="PROSITE" id="PS50054">
    <property type="entry name" value="TYR_PHOSPHATASE_DUAL"/>
    <property type="match status" value="1"/>
</dbReference>
<dbReference type="CDD" id="cd17665">
    <property type="entry name" value="DSP_DUSP11"/>
    <property type="match status" value="1"/>
</dbReference>
<dbReference type="InterPro" id="IPR016130">
    <property type="entry name" value="Tyr_Pase_AS"/>
</dbReference>
<comment type="function">
    <text evidence="7">Possesses RNA 5'-triphosphatase and diphosphatase activities, but displays a poor protein-tyrosine phosphatase activity. In addition, has phosphatase activity with ATP, ADP and O-methylfluorescein phosphate (in vitro). Binds to RNA. May participate in nuclear mRNA metabolism.</text>
</comment>
<name>H9G5M6_ANOCA</name>
<reference evidence="15" key="3">
    <citation type="submission" date="2025-09" db="UniProtKB">
        <authorList>
            <consortium name="Ensembl"/>
        </authorList>
    </citation>
    <scope>IDENTIFICATION</scope>
</reference>
<feature type="compositionally biased region" description="Basic residues" evidence="12">
    <location>
        <begin position="356"/>
        <end position="368"/>
    </location>
</feature>
<dbReference type="Ensembl" id="ENSACAT00000001811.4">
    <property type="protein sequence ID" value="ENSACAP00000001768.3"/>
    <property type="gene ID" value="ENSACAG00000001862.4"/>
</dbReference>
<sequence>MARQRKNPGSRMLTRPTDFLWEEGIKGSASLEAKARRSGNGGRGTTTTITTAASSPDRWKHYLPLGRRLPKTRFIAFKVPLHKRFDFKLAPQERFTPEDLLSQIREQKEDLGLIIDLTYTTRYYQPKELPDTLQYCKILTVGHEVPANDTIYRFKSVVMKFLAENQHNDKLIGVHCTHGLNRTGYLVCRYLIDVEGMDPNKAIELFNSCRGHSIERKNYIEDLRRRSERRNPPPVAVPKCSWIKERSGPIPRPDYESGGPMPHPDYEIINCGPQRSLPFRHFDPRGGLIPPRPPYPGQSLVPHYQAPPMFCPPFPPTTSFIPQSLRPSPGLFYAPCQQPLPEGPPSTSFPVQSPHGQRKRKRNRKKRRSQLDYY</sequence>
<evidence type="ECO:0000256" key="8">
    <source>
        <dbReference type="ARBA" id="ARBA00065987"/>
    </source>
</evidence>
<reference evidence="15" key="1">
    <citation type="submission" date="2009-12" db="EMBL/GenBank/DDBJ databases">
        <title>The Genome Sequence of Anolis carolinensis (Green Anole Lizard).</title>
        <authorList>
            <consortium name="The Genome Sequencing Platform"/>
            <person name="Di Palma F."/>
            <person name="Alfoldi J."/>
            <person name="Heiman D."/>
            <person name="Young S."/>
            <person name="Grabherr M."/>
            <person name="Johnson J."/>
            <person name="Lander E.S."/>
            <person name="Lindblad-Toh K."/>
        </authorList>
    </citation>
    <scope>NUCLEOTIDE SEQUENCE [LARGE SCALE GENOMIC DNA]</scope>
    <source>
        <strain evidence="15">JBL SC #1</strain>
    </source>
</reference>
<keyword evidence="6" id="KW-0539">Nucleus</keyword>
<evidence type="ECO:0000256" key="4">
    <source>
        <dbReference type="ARBA" id="ARBA00022884"/>
    </source>
</evidence>
<dbReference type="InterPro" id="IPR000340">
    <property type="entry name" value="Dual-sp_phosphatase_cat-dom"/>
</dbReference>
<dbReference type="GO" id="GO:0004721">
    <property type="term" value="F:phosphoprotein phosphatase activity"/>
    <property type="evidence" value="ECO:0007669"/>
    <property type="project" value="UniProtKB-KW"/>
</dbReference>
<dbReference type="SUPFAM" id="SSF52799">
    <property type="entry name" value="(Phosphotyrosine protein) phosphatases II"/>
    <property type="match status" value="1"/>
</dbReference>
<evidence type="ECO:0000256" key="7">
    <source>
        <dbReference type="ARBA" id="ARBA00054725"/>
    </source>
</evidence>
<dbReference type="InterPro" id="IPR051029">
    <property type="entry name" value="mRNA_Capping_Enz/RNA_Phosphat"/>
</dbReference>
<evidence type="ECO:0000256" key="12">
    <source>
        <dbReference type="SAM" id="MobiDB-lite"/>
    </source>
</evidence>
<evidence type="ECO:0000259" key="13">
    <source>
        <dbReference type="PROSITE" id="PS50054"/>
    </source>
</evidence>
<keyword evidence="4" id="KW-0694">RNA-binding</keyword>
<protein>
    <recommendedName>
        <fullName evidence="9">RNA/RNP complex-1-interacting phosphatase</fullName>
    </recommendedName>
    <alternativeName>
        <fullName evidence="10">Dual specificity protein phosphatase 11</fullName>
    </alternativeName>
    <alternativeName>
        <fullName evidence="11">Phosphatase that interacts with RNA/RNP complex 1</fullName>
    </alternativeName>
</protein>
<comment type="similarity">
    <text evidence="2">Belongs to the protein-tyrosine phosphatase family. Non-receptor class dual specificity subfamily.</text>
</comment>
<keyword evidence="16" id="KW-1185">Reference proteome</keyword>
<evidence type="ECO:0000313" key="15">
    <source>
        <dbReference type="Ensembl" id="ENSACAP00000001768.3"/>
    </source>
</evidence>
<keyword evidence="5" id="KW-0904">Protein phosphatase</keyword>
<evidence type="ECO:0000256" key="6">
    <source>
        <dbReference type="ARBA" id="ARBA00023242"/>
    </source>
</evidence>
<feature type="region of interest" description="Disordered" evidence="12">
    <location>
        <begin position="331"/>
        <end position="374"/>
    </location>
</feature>
<dbReference type="eggNOG" id="KOG2386">
    <property type="taxonomic scope" value="Eukaryota"/>
</dbReference>
<dbReference type="PANTHER" id="PTHR10367:SF18">
    <property type="entry name" value="RNA_RNP COMPLEX-1-INTERACTING PHOSPHATASE"/>
    <property type="match status" value="1"/>
</dbReference>
<dbReference type="Proteomes" id="UP000001646">
    <property type="component" value="Unplaced"/>
</dbReference>
<dbReference type="InterPro" id="IPR029021">
    <property type="entry name" value="Prot-tyrosine_phosphatase-like"/>
</dbReference>
<comment type="subunit">
    <text evidence="8">Monomer. May interact with SFRS7 and SFRS9/SRP30C.</text>
</comment>
<feature type="domain" description="Tyrosine-protein phosphatase" evidence="13">
    <location>
        <begin position="84"/>
        <end position="232"/>
    </location>
</feature>
<reference evidence="15" key="2">
    <citation type="submission" date="2025-08" db="UniProtKB">
        <authorList>
            <consortium name="Ensembl"/>
        </authorList>
    </citation>
    <scope>IDENTIFICATION</scope>
</reference>
<dbReference type="FunFam" id="3.90.190.10:FF:000064">
    <property type="entry name" value="RNA/RNP complex-1-interacting phosphatase homolog"/>
    <property type="match status" value="1"/>
</dbReference>
<dbReference type="InterPro" id="IPR000387">
    <property type="entry name" value="Tyr_Pase_dom"/>
</dbReference>
<dbReference type="PANTHER" id="PTHR10367">
    <property type="entry name" value="MRNA-CAPPING ENZYME"/>
    <property type="match status" value="1"/>
</dbReference>
<feature type="domain" description="Tyrosine specific protein phosphatases" evidence="14">
    <location>
        <begin position="152"/>
        <end position="221"/>
    </location>
</feature>
<dbReference type="STRING" id="28377.ENSACAP00000001768"/>
<dbReference type="GO" id="GO:0005634">
    <property type="term" value="C:nucleus"/>
    <property type="evidence" value="ECO:0007669"/>
    <property type="project" value="UniProtKB-SubCell"/>
</dbReference>
<evidence type="ECO:0000256" key="2">
    <source>
        <dbReference type="ARBA" id="ARBA00008601"/>
    </source>
</evidence>
<dbReference type="GeneTree" id="ENSGT00940000155847"/>
<proteinExistence type="inferred from homology"/>
<organism evidence="15 16">
    <name type="scientific">Anolis carolinensis</name>
    <name type="common">Green anole</name>
    <name type="synonym">American chameleon</name>
    <dbReference type="NCBI Taxonomy" id="28377"/>
    <lineage>
        <taxon>Eukaryota</taxon>
        <taxon>Metazoa</taxon>
        <taxon>Chordata</taxon>
        <taxon>Craniata</taxon>
        <taxon>Vertebrata</taxon>
        <taxon>Euteleostomi</taxon>
        <taxon>Lepidosauria</taxon>
        <taxon>Squamata</taxon>
        <taxon>Bifurcata</taxon>
        <taxon>Unidentata</taxon>
        <taxon>Episquamata</taxon>
        <taxon>Toxicofera</taxon>
        <taxon>Iguania</taxon>
        <taxon>Dactyloidae</taxon>
        <taxon>Anolis</taxon>
    </lineage>
</organism>
<evidence type="ECO:0000256" key="3">
    <source>
        <dbReference type="ARBA" id="ARBA00022801"/>
    </source>
</evidence>
<dbReference type="Bgee" id="ENSACAG00000001862">
    <property type="expression patterns" value="Expressed in kidney and 13 other cell types or tissues"/>
</dbReference>
<dbReference type="Pfam" id="PF00782">
    <property type="entry name" value="DSPc"/>
    <property type="match status" value="1"/>
</dbReference>
<evidence type="ECO:0000256" key="10">
    <source>
        <dbReference type="ARBA" id="ARBA00076572"/>
    </source>
</evidence>
<dbReference type="Gene3D" id="3.90.190.10">
    <property type="entry name" value="Protein tyrosine phosphatase superfamily"/>
    <property type="match status" value="1"/>
</dbReference>
<comment type="subcellular location">
    <subcellularLocation>
        <location evidence="1">Nucleus</location>
    </subcellularLocation>
</comment>
<evidence type="ECO:0000313" key="16">
    <source>
        <dbReference type="Proteomes" id="UP000001646"/>
    </source>
</evidence>